<dbReference type="PANTHER" id="PTHR38465:SF1">
    <property type="entry name" value="HTH-TYPE TRANSCRIPTIONAL REGULATOR MJ1563-RELATED"/>
    <property type="match status" value="1"/>
</dbReference>
<dbReference type="eggNOG" id="COG1510">
    <property type="taxonomic scope" value="Bacteria"/>
</dbReference>
<dbReference type="STRING" id="565045.NOR51B_2158"/>
<evidence type="ECO:0000256" key="2">
    <source>
        <dbReference type="ARBA" id="ARBA00023125"/>
    </source>
</evidence>
<gene>
    <name evidence="5" type="ORF">NOR51B_2158</name>
</gene>
<evidence type="ECO:0000313" key="5">
    <source>
        <dbReference type="EMBL" id="EED36210.1"/>
    </source>
</evidence>
<dbReference type="SUPFAM" id="SSF46785">
    <property type="entry name" value="Winged helix' DNA-binding domain"/>
    <property type="match status" value="1"/>
</dbReference>
<dbReference type="HOGENOM" id="CLU_120349_1_1_6"/>
<keyword evidence="2" id="KW-0238">DNA-binding</keyword>
<name>B8KX85_9GAMM</name>
<organism evidence="5 6">
    <name type="scientific">Luminiphilus syltensis NOR5-1B</name>
    <dbReference type="NCBI Taxonomy" id="565045"/>
    <lineage>
        <taxon>Bacteria</taxon>
        <taxon>Pseudomonadati</taxon>
        <taxon>Pseudomonadota</taxon>
        <taxon>Gammaproteobacteria</taxon>
        <taxon>Cellvibrionales</taxon>
        <taxon>Halieaceae</taxon>
        <taxon>Luminiphilus</taxon>
    </lineage>
</organism>
<dbReference type="Gene3D" id="1.10.10.10">
    <property type="entry name" value="Winged helix-like DNA-binding domain superfamily/Winged helix DNA-binding domain"/>
    <property type="match status" value="1"/>
</dbReference>
<reference evidence="6" key="1">
    <citation type="journal article" date="2013" name="BMC Microbiol.">
        <title>Taxonomy and evolution of bacteriochlorophyll a-containing members of the OM60/NOR5 clade of marine gammaproteobacteria: description of Luminiphilus syltensis gen. nov., sp. nov., reclassification of Haliea rubra as Pseudohaliea rubra gen. nov., comb. nov., and emendation of Chromatocurvus halotolerans.</title>
        <authorList>
            <person name="Spring S."/>
            <person name="Riedel T."/>
            <person name="Sproer C."/>
            <person name="Yan S."/>
            <person name="Harder J."/>
            <person name="Fuchs B.M."/>
        </authorList>
    </citation>
    <scope>NUCLEOTIDE SEQUENCE [LARGE SCALE GENOMIC DNA]</scope>
    <source>
        <strain evidence="6">NOR51-B</strain>
    </source>
</reference>
<dbReference type="InterPro" id="IPR052362">
    <property type="entry name" value="HTH-GbsR_regulator"/>
</dbReference>
<evidence type="ECO:0000256" key="3">
    <source>
        <dbReference type="ARBA" id="ARBA00023163"/>
    </source>
</evidence>
<dbReference type="GO" id="GO:0003677">
    <property type="term" value="F:DNA binding"/>
    <property type="evidence" value="ECO:0007669"/>
    <property type="project" value="UniProtKB-KW"/>
</dbReference>
<keyword evidence="3" id="KW-0804">Transcription</keyword>
<dbReference type="RefSeq" id="WP_009020954.1">
    <property type="nucleotide sequence ID" value="NZ_DS999411.1"/>
</dbReference>
<keyword evidence="6" id="KW-1185">Reference proteome</keyword>
<dbReference type="Pfam" id="PF12802">
    <property type="entry name" value="MarR_2"/>
    <property type="match status" value="1"/>
</dbReference>
<keyword evidence="1" id="KW-0805">Transcription regulation</keyword>
<dbReference type="PANTHER" id="PTHR38465">
    <property type="entry name" value="HTH-TYPE TRANSCRIPTIONAL REGULATOR MJ1563-RELATED"/>
    <property type="match status" value="1"/>
</dbReference>
<dbReference type="InterPro" id="IPR036388">
    <property type="entry name" value="WH-like_DNA-bd_sf"/>
</dbReference>
<dbReference type="InterPro" id="IPR036390">
    <property type="entry name" value="WH_DNA-bd_sf"/>
</dbReference>
<dbReference type="GO" id="GO:0003700">
    <property type="term" value="F:DNA-binding transcription factor activity"/>
    <property type="evidence" value="ECO:0007669"/>
    <property type="project" value="InterPro"/>
</dbReference>
<evidence type="ECO:0000259" key="4">
    <source>
        <dbReference type="Pfam" id="PF12802"/>
    </source>
</evidence>
<feature type="domain" description="HTH marR-type" evidence="4">
    <location>
        <begin position="29"/>
        <end position="87"/>
    </location>
</feature>
<proteinExistence type="predicted"/>
<accession>B8KX85</accession>
<dbReference type="InterPro" id="IPR000835">
    <property type="entry name" value="HTH_MarR-typ"/>
</dbReference>
<evidence type="ECO:0000313" key="6">
    <source>
        <dbReference type="Proteomes" id="UP000004699"/>
    </source>
</evidence>
<protein>
    <submittedName>
        <fullName evidence="5">Regulatory protein, MarR</fullName>
    </submittedName>
</protein>
<sequence>MNDSMPDDSAPEQANEFIEHMGRVARADGLPRIAGRLFGFFILYGGPCALGELAVKLEVSRGSVSTNTRLLEQLGLLERVSRRGDRKDYFQLTADPFPALLRGIVARARDASAGIAHAHADLPDSWKGAKARLADLDAFYQRIHKATEGIVGSYENGAEDHAKS</sequence>
<dbReference type="AlphaFoldDB" id="B8KX85"/>
<evidence type="ECO:0000256" key="1">
    <source>
        <dbReference type="ARBA" id="ARBA00023015"/>
    </source>
</evidence>
<dbReference type="Proteomes" id="UP000004699">
    <property type="component" value="Unassembled WGS sequence"/>
</dbReference>
<dbReference type="EMBL" id="DS999411">
    <property type="protein sequence ID" value="EED36210.1"/>
    <property type="molecule type" value="Genomic_DNA"/>
</dbReference>